<evidence type="ECO:0000256" key="2">
    <source>
        <dbReference type="SAM" id="MobiDB-lite"/>
    </source>
</evidence>
<reference evidence="4 5" key="1">
    <citation type="submission" date="2019-02" db="EMBL/GenBank/DDBJ databases">
        <title>Deep-cultivation of Planctomycetes and their phenomic and genomic characterization uncovers novel biology.</title>
        <authorList>
            <person name="Wiegand S."/>
            <person name="Jogler M."/>
            <person name="Boedeker C."/>
            <person name="Pinto D."/>
            <person name="Vollmers J."/>
            <person name="Rivas-Marin E."/>
            <person name="Kohn T."/>
            <person name="Peeters S.H."/>
            <person name="Heuer A."/>
            <person name="Rast P."/>
            <person name="Oberbeckmann S."/>
            <person name="Bunk B."/>
            <person name="Jeske O."/>
            <person name="Meyerdierks A."/>
            <person name="Storesund J.E."/>
            <person name="Kallscheuer N."/>
            <person name="Luecker S."/>
            <person name="Lage O.M."/>
            <person name="Pohl T."/>
            <person name="Merkel B.J."/>
            <person name="Hornburger P."/>
            <person name="Mueller R.-W."/>
            <person name="Bruemmer F."/>
            <person name="Labrenz M."/>
            <person name="Spormann A.M."/>
            <person name="Op den Camp H."/>
            <person name="Overmann J."/>
            <person name="Amann R."/>
            <person name="Jetten M.S.M."/>
            <person name="Mascher T."/>
            <person name="Medema M.H."/>
            <person name="Devos D.P."/>
            <person name="Kaster A.-K."/>
            <person name="Ovreas L."/>
            <person name="Rohde M."/>
            <person name="Galperin M.Y."/>
            <person name="Jogler C."/>
        </authorList>
    </citation>
    <scope>NUCLEOTIDE SEQUENCE [LARGE SCALE GENOMIC DNA]</scope>
    <source>
        <strain evidence="4 5">Pan265</strain>
    </source>
</reference>
<dbReference type="Gene3D" id="3.30.70.330">
    <property type="match status" value="1"/>
</dbReference>
<evidence type="ECO:0000259" key="3">
    <source>
        <dbReference type="PROSITE" id="PS50102"/>
    </source>
</evidence>
<feature type="compositionally biased region" description="Basic and acidic residues" evidence="2">
    <location>
        <begin position="126"/>
        <end position="139"/>
    </location>
</feature>
<feature type="region of interest" description="Disordered" evidence="2">
    <location>
        <begin position="64"/>
        <end position="163"/>
    </location>
</feature>
<name>A0A518BZY6_9BACT</name>
<feature type="domain" description="RRM" evidence="3">
    <location>
        <begin position="1"/>
        <end position="79"/>
    </location>
</feature>
<feature type="compositionally biased region" description="Polar residues" evidence="2">
    <location>
        <begin position="111"/>
        <end position="124"/>
    </location>
</feature>
<dbReference type="InterPro" id="IPR012677">
    <property type="entry name" value="Nucleotide-bd_a/b_plait_sf"/>
</dbReference>
<evidence type="ECO:0000256" key="1">
    <source>
        <dbReference type="ARBA" id="ARBA00022884"/>
    </source>
</evidence>
<dbReference type="Proteomes" id="UP000320386">
    <property type="component" value="Chromosome"/>
</dbReference>
<dbReference type="SMART" id="SM00360">
    <property type="entry name" value="RRM"/>
    <property type="match status" value="1"/>
</dbReference>
<protein>
    <submittedName>
        <fullName evidence="4">RNA recognition motif (RRM, RBD, or RNP domain)</fullName>
    </submittedName>
</protein>
<dbReference type="EMBL" id="CP036280">
    <property type="protein sequence ID" value="QDU72538.1"/>
    <property type="molecule type" value="Genomic_DNA"/>
</dbReference>
<proteinExistence type="predicted"/>
<dbReference type="OrthoDB" id="9798855at2"/>
<dbReference type="InterPro" id="IPR035979">
    <property type="entry name" value="RBD_domain_sf"/>
</dbReference>
<keyword evidence="5" id="KW-1185">Reference proteome</keyword>
<organism evidence="4 5">
    <name type="scientific">Mucisphaera calidilacus</name>
    <dbReference type="NCBI Taxonomy" id="2527982"/>
    <lineage>
        <taxon>Bacteria</taxon>
        <taxon>Pseudomonadati</taxon>
        <taxon>Planctomycetota</taxon>
        <taxon>Phycisphaerae</taxon>
        <taxon>Phycisphaerales</taxon>
        <taxon>Phycisphaeraceae</taxon>
        <taxon>Mucisphaera</taxon>
    </lineage>
</organism>
<evidence type="ECO:0000313" key="4">
    <source>
        <dbReference type="EMBL" id="QDU72538.1"/>
    </source>
</evidence>
<dbReference type="AlphaFoldDB" id="A0A518BZY6"/>
<dbReference type="PROSITE" id="PS50102">
    <property type="entry name" value="RRM"/>
    <property type="match status" value="1"/>
</dbReference>
<dbReference type="InterPro" id="IPR000504">
    <property type="entry name" value="RRM_dom"/>
</dbReference>
<dbReference type="InterPro" id="IPR052462">
    <property type="entry name" value="SLIRP/GR-RBP-like"/>
</dbReference>
<gene>
    <name evidence="4" type="ORF">Pan265_24070</name>
</gene>
<dbReference type="GO" id="GO:0003723">
    <property type="term" value="F:RNA binding"/>
    <property type="evidence" value="ECO:0007669"/>
    <property type="project" value="UniProtKB-KW"/>
</dbReference>
<keyword evidence="1" id="KW-0694">RNA-binding</keyword>
<dbReference type="SUPFAM" id="SSF54928">
    <property type="entry name" value="RNA-binding domain, RBD"/>
    <property type="match status" value="1"/>
</dbReference>
<evidence type="ECO:0000313" key="5">
    <source>
        <dbReference type="Proteomes" id="UP000320386"/>
    </source>
</evidence>
<dbReference type="Pfam" id="PF00076">
    <property type="entry name" value="RRM_1"/>
    <property type="match status" value="1"/>
</dbReference>
<dbReference type="RefSeq" id="WP_145446714.1">
    <property type="nucleotide sequence ID" value="NZ_CP036280.1"/>
</dbReference>
<dbReference type="KEGG" id="mcad:Pan265_24070"/>
<dbReference type="PANTHER" id="PTHR48027">
    <property type="entry name" value="HETEROGENEOUS NUCLEAR RIBONUCLEOPROTEIN 87F-RELATED"/>
    <property type="match status" value="1"/>
</dbReference>
<accession>A0A518BZY6</accession>
<sequence>MNIYVGNLPYDTTEQELVDLFSTHGKVDRATLVFDRETGRPRGFAFVEMPDDVEGRKAIEALAGQPFNNRPLTINEARPRTPGATQRQSELRDDLAPASSGYSGGGDQESTEGFTSRGYTNTVLSRRRDAAEAEEKPVVDSEPQPDEDASSQGYHGVVDEDEA</sequence>